<dbReference type="EMBL" id="JBBJBU010000001">
    <property type="protein sequence ID" value="KAK7207612.1"/>
    <property type="molecule type" value="Genomic_DNA"/>
</dbReference>
<proteinExistence type="predicted"/>
<dbReference type="Proteomes" id="UP001498771">
    <property type="component" value="Unassembled WGS sequence"/>
</dbReference>
<sequence length="564" mass="60716">MSEEQQTGDGAMTVIGVSFGNANSSISFTGSDGNVDIIANQDGDRSIPSTLAYVKEDEYHGLQAKAQLIRNSKNTVTNFRDYIGKQFSEIDPTYSHRSAHPVENAGKVGYQLDVLPEEGAEPKFFSVEEVAQIHLRRLRESAEDFLGKPVTGAVLTVPTDFTQKQREELKQIATEAGIPVMQIVSEPVAALLAYDSVTYGAFPKDRIVVVADFGYTRSDAAVIAVRGGMYTVLATAHNYELGGASLDETLADHFAKEFEKKNGIDPRKESARSIAKLIAECEVTRKTLSNSNSSTISIESLAGGFDFHSTINRLRFEMLARKQFDNAVSLVEDVVKKAGLDVLDVDEVVLVGGSAQTPKILSRIEAIFPETTKVASPSGKALNPAELIARGAAVQASLIAGFEQSDIDESLQPLVANAPHLAKSVGVVTADGSFVPVLESYTAVPIRHSAVFEVPAEGGDVLVGIYEGEREIVTRKVESIKEDKDEEDDLDDEEEFSDEEDEETREKVLKPATKLAEAVVKGTKAGGKVEVVINITADLKVSVAVREVGSGAVRGELPAAEVQK</sequence>
<dbReference type="InterPro" id="IPR043129">
    <property type="entry name" value="ATPase_NBD"/>
</dbReference>
<dbReference type="PANTHER" id="PTHR45639:SF32">
    <property type="entry name" value="HEAT SHOCK PROTEIN PDR13"/>
    <property type="match status" value="1"/>
</dbReference>
<evidence type="ECO:0000313" key="5">
    <source>
        <dbReference type="Proteomes" id="UP001498771"/>
    </source>
</evidence>
<keyword evidence="1" id="KW-0547">Nucleotide-binding</keyword>
<dbReference type="Gene3D" id="3.30.30.30">
    <property type="match status" value="1"/>
</dbReference>
<dbReference type="PRINTS" id="PR00301">
    <property type="entry name" value="HEATSHOCK70"/>
</dbReference>
<accession>A0ABR1FCW9</accession>
<evidence type="ECO:0000256" key="3">
    <source>
        <dbReference type="SAM" id="MobiDB-lite"/>
    </source>
</evidence>
<dbReference type="InterPro" id="IPR029047">
    <property type="entry name" value="HSP70_peptide-bd_sf"/>
</dbReference>
<dbReference type="SUPFAM" id="SSF53067">
    <property type="entry name" value="Actin-like ATPase domain"/>
    <property type="match status" value="2"/>
</dbReference>
<dbReference type="Gene3D" id="3.30.420.40">
    <property type="match status" value="2"/>
</dbReference>
<name>A0ABR1FCW9_9ASCO</name>
<feature type="compositionally biased region" description="Acidic residues" evidence="3">
    <location>
        <begin position="484"/>
        <end position="503"/>
    </location>
</feature>
<dbReference type="Gene3D" id="2.60.34.10">
    <property type="entry name" value="Substrate Binding Domain Of DNAk, Chain A, domain 1"/>
    <property type="match status" value="1"/>
</dbReference>
<protein>
    <submittedName>
        <fullName evidence="4">Hsp70 chaperone</fullName>
    </submittedName>
</protein>
<dbReference type="Gene3D" id="3.90.640.10">
    <property type="entry name" value="Actin, Chain A, domain 4"/>
    <property type="match status" value="1"/>
</dbReference>
<feature type="region of interest" description="Disordered" evidence="3">
    <location>
        <begin position="482"/>
        <end position="509"/>
    </location>
</feature>
<comment type="caution">
    <text evidence="4">The sequence shown here is derived from an EMBL/GenBank/DDBJ whole genome shotgun (WGS) entry which is preliminary data.</text>
</comment>
<evidence type="ECO:0000256" key="2">
    <source>
        <dbReference type="ARBA" id="ARBA00022840"/>
    </source>
</evidence>
<gene>
    <name evidence="4" type="ORF">BZA70DRAFT_286966</name>
</gene>
<organism evidence="4 5">
    <name type="scientific">Myxozyma melibiosi</name>
    <dbReference type="NCBI Taxonomy" id="54550"/>
    <lineage>
        <taxon>Eukaryota</taxon>
        <taxon>Fungi</taxon>
        <taxon>Dikarya</taxon>
        <taxon>Ascomycota</taxon>
        <taxon>Saccharomycotina</taxon>
        <taxon>Lipomycetes</taxon>
        <taxon>Lipomycetales</taxon>
        <taxon>Lipomycetaceae</taxon>
        <taxon>Myxozyma</taxon>
    </lineage>
</organism>
<reference evidence="4 5" key="1">
    <citation type="submission" date="2024-03" db="EMBL/GenBank/DDBJ databases">
        <title>Genome-scale model development and genomic sequencing of the oleaginous clade Lipomyces.</title>
        <authorList>
            <consortium name="Lawrence Berkeley National Laboratory"/>
            <person name="Czajka J.J."/>
            <person name="Han Y."/>
            <person name="Kim J."/>
            <person name="Mondo S.J."/>
            <person name="Hofstad B.A."/>
            <person name="Robles A."/>
            <person name="Haridas S."/>
            <person name="Riley R."/>
            <person name="LaButti K."/>
            <person name="Pangilinan J."/>
            <person name="Andreopoulos W."/>
            <person name="Lipzen A."/>
            <person name="Yan J."/>
            <person name="Wang M."/>
            <person name="Ng V."/>
            <person name="Grigoriev I.V."/>
            <person name="Spatafora J.W."/>
            <person name="Magnuson J.K."/>
            <person name="Baker S.E."/>
            <person name="Pomraning K.R."/>
        </authorList>
    </citation>
    <scope>NUCLEOTIDE SEQUENCE [LARGE SCALE GENOMIC DNA]</scope>
    <source>
        <strain evidence="4 5">Phaff 52-87</strain>
    </source>
</reference>
<keyword evidence="5" id="KW-1185">Reference proteome</keyword>
<dbReference type="GeneID" id="90039425"/>
<dbReference type="RefSeq" id="XP_064770645.1">
    <property type="nucleotide sequence ID" value="XM_064913913.1"/>
</dbReference>
<evidence type="ECO:0000313" key="4">
    <source>
        <dbReference type="EMBL" id="KAK7207612.1"/>
    </source>
</evidence>
<keyword evidence="2" id="KW-0067">ATP-binding</keyword>
<evidence type="ECO:0000256" key="1">
    <source>
        <dbReference type="ARBA" id="ARBA00022741"/>
    </source>
</evidence>
<dbReference type="InterPro" id="IPR013126">
    <property type="entry name" value="Hsp_70_fam"/>
</dbReference>
<dbReference type="SUPFAM" id="SSF100920">
    <property type="entry name" value="Heat shock protein 70kD (HSP70), peptide-binding domain"/>
    <property type="match status" value="1"/>
</dbReference>
<dbReference type="Pfam" id="PF00012">
    <property type="entry name" value="HSP70"/>
    <property type="match status" value="1"/>
</dbReference>
<dbReference type="PANTHER" id="PTHR45639">
    <property type="entry name" value="HSC70CB, ISOFORM G-RELATED"/>
    <property type="match status" value="1"/>
</dbReference>